<evidence type="ECO:0000313" key="1">
    <source>
        <dbReference type="EMBL" id="KOM42810.1"/>
    </source>
</evidence>
<evidence type="ECO:0000313" key="2">
    <source>
        <dbReference type="Proteomes" id="UP000053144"/>
    </source>
</evidence>
<dbReference type="Proteomes" id="UP000053144">
    <property type="component" value="Chromosome 5"/>
</dbReference>
<reference evidence="2" key="1">
    <citation type="journal article" date="2015" name="Proc. Natl. Acad. Sci. U.S.A.">
        <title>Genome sequencing of adzuki bean (Vigna angularis) provides insight into high starch and low fat accumulation and domestication.</title>
        <authorList>
            <person name="Yang K."/>
            <person name="Tian Z."/>
            <person name="Chen C."/>
            <person name="Luo L."/>
            <person name="Zhao B."/>
            <person name="Wang Z."/>
            <person name="Yu L."/>
            <person name="Li Y."/>
            <person name="Sun Y."/>
            <person name="Li W."/>
            <person name="Chen Y."/>
            <person name="Li Y."/>
            <person name="Zhang Y."/>
            <person name="Ai D."/>
            <person name="Zhao J."/>
            <person name="Shang C."/>
            <person name="Ma Y."/>
            <person name="Wu B."/>
            <person name="Wang M."/>
            <person name="Gao L."/>
            <person name="Sun D."/>
            <person name="Zhang P."/>
            <person name="Guo F."/>
            <person name="Wang W."/>
            <person name="Li Y."/>
            <person name="Wang J."/>
            <person name="Varshney R.K."/>
            <person name="Wang J."/>
            <person name="Ling H.Q."/>
            <person name="Wan P."/>
        </authorList>
    </citation>
    <scope>NUCLEOTIDE SEQUENCE</scope>
    <source>
        <strain evidence="2">cv. Jingnong 6</strain>
    </source>
</reference>
<dbReference type="Gramene" id="KOM42810">
    <property type="protein sequence ID" value="KOM42810"/>
    <property type="gene ID" value="LR48_Vigan05g041400"/>
</dbReference>
<organism evidence="1 2">
    <name type="scientific">Phaseolus angularis</name>
    <name type="common">Azuki bean</name>
    <name type="synonym">Vigna angularis</name>
    <dbReference type="NCBI Taxonomy" id="3914"/>
    <lineage>
        <taxon>Eukaryota</taxon>
        <taxon>Viridiplantae</taxon>
        <taxon>Streptophyta</taxon>
        <taxon>Embryophyta</taxon>
        <taxon>Tracheophyta</taxon>
        <taxon>Spermatophyta</taxon>
        <taxon>Magnoliopsida</taxon>
        <taxon>eudicotyledons</taxon>
        <taxon>Gunneridae</taxon>
        <taxon>Pentapetalae</taxon>
        <taxon>rosids</taxon>
        <taxon>fabids</taxon>
        <taxon>Fabales</taxon>
        <taxon>Fabaceae</taxon>
        <taxon>Papilionoideae</taxon>
        <taxon>50 kb inversion clade</taxon>
        <taxon>NPAAA clade</taxon>
        <taxon>indigoferoid/millettioid clade</taxon>
        <taxon>Phaseoleae</taxon>
        <taxon>Vigna</taxon>
    </lineage>
</organism>
<gene>
    <name evidence="1" type="ORF">LR48_Vigan05g041400</name>
</gene>
<sequence>MLPVFTPRSMSKVVIEILMDLLVMDRMRSKYELRYDEASPQTTYFVTKGQICSIHEVKGIIGCIATILQRMIDYHDVSEGIVAWDQTREALLIAWKAYEGRALHNKGDNIV</sequence>
<name>A0A0L9UIS6_PHAAN</name>
<dbReference type="EMBL" id="CM003375">
    <property type="protein sequence ID" value="KOM42810.1"/>
    <property type="molecule type" value="Genomic_DNA"/>
</dbReference>
<protein>
    <submittedName>
        <fullName evidence="1">Uncharacterized protein</fullName>
    </submittedName>
</protein>
<accession>A0A0L9UIS6</accession>
<proteinExistence type="predicted"/>
<dbReference type="AlphaFoldDB" id="A0A0L9UIS6"/>